<feature type="region of interest" description="Disordered" evidence="1">
    <location>
        <begin position="109"/>
        <end position="136"/>
    </location>
</feature>
<protein>
    <submittedName>
        <fullName evidence="2">Uncharacterized protein</fullName>
    </submittedName>
</protein>
<dbReference type="AlphaFoldDB" id="A0A6A5RGV2"/>
<feature type="compositionally biased region" description="Basic and acidic residues" evidence="1">
    <location>
        <begin position="109"/>
        <end position="119"/>
    </location>
</feature>
<name>A0A6A5RGV2_9PLEO</name>
<proteinExistence type="predicted"/>
<dbReference type="EMBL" id="ML978975">
    <property type="protein sequence ID" value="KAF1926759.1"/>
    <property type="molecule type" value="Genomic_DNA"/>
</dbReference>
<evidence type="ECO:0000313" key="3">
    <source>
        <dbReference type="Proteomes" id="UP000800082"/>
    </source>
</evidence>
<sequence length="202" mass="22913">MTERETSDTLTAPSHYPVRHRHGSWASSTLNRRPAPRLRVRALSQQHSNPSQTDAFIETPIDNFESGDLVNAAKPSTTGWNLEVPPRKYQYEVSRSPKSSEKTVAQLRQRFEQRSSRDEGDADNLEGQHRGHRRSKSVRSALVLVNCREVEHQASVDEVTSERAYIRVYCRLHLSIGAGRQTSALQRSGGLQQKDDNERILV</sequence>
<dbReference type="Proteomes" id="UP000800082">
    <property type="component" value="Unassembled WGS sequence"/>
</dbReference>
<keyword evidence="3" id="KW-1185">Reference proteome</keyword>
<dbReference type="GeneID" id="54350803"/>
<accession>A0A6A5RGV2</accession>
<feature type="region of interest" description="Disordered" evidence="1">
    <location>
        <begin position="1"/>
        <end position="33"/>
    </location>
</feature>
<dbReference type="RefSeq" id="XP_033447011.1">
    <property type="nucleotide sequence ID" value="XM_033593135.1"/>
</dbReference>
<reference evidence="2" key="1">
    <citation type="journal article" date="2020" name="Stud. Mycol.">
        <title>101 Dothideomycetes genomes: a test case for predicting lifestyles and emergence of pathogens.</title>
        <authorList>
            <person name="Haridas S."/>
            <person name="Albert R."/>
            <person name="Binder M."/>
            <person name="Bloem J."/>
            <person name="Labutti K."/>
            <person name="Salamov A."/>
            <person name="Andreopoulos B."/>
            <person name="Baker S."/>
            <person name="Barry K."/>
            <person name="Bills G."/>
            <person name="Bluhm B."/>
            <person name="Cannon C."/>
            <person name="Castanera R."/>
            <person name="Culley D."/>
            <person name="Daum C."/>
            <person name="Ezra D."/>
            <person name="Gonzalez J."/>
            <person name="Henrissat B."/>
            <person name="Kuo A."/>
            <person name="Liang C."/>
            <person name="Lipzen A."/>
            <person name="Lutzoni F."/>
            <person name="Magnuson J."/>
            <person name="Mondo S."/>
            <person name="Nolan M."/>
            <person name="Ohm R."/>
            <person name="Pangilinan J."/>
            <person name="Park H.-J."/>
            <person name="Ramirez L."/>
            <person name="Alfaro M."/>
            <person name="Sun H."/>
            <person name="Tritt A."/>
            <person name="Yoshinaga Y."/>
            <person name="Zwiers L.-H."/>
            <person name="Turgeon B."/>
            <person name="Goodwin S."/>
            <person name="Spatafora J."/>
            <person name="Crous P."/>
            <person name="Grigoriev I."/>
        </authorList>
    </citation>
    <scope>NUCLEOTIDE SEQUENCE</scope>
    <source>
        <strain evidence="2">CBS 183.55</strain>
    </source>
</reference>
<organism evidence="2 3">
    <name type="scientific">Didymella exigua CBS 183.55</name>
    <dbReference type="NCBI Taxonomy" id="1150837"/>
    <lineage>
        <taxon>Eukaryota</taxon>
        <taxon>Fungi</taxon>
        <taxon>Dikarya</taxon>
        <taxon>Ascomycota</taxon>
        <taxon>Pezizomycotina</taxon>
        <taxon>Dothideomycetes</taxon>
        <taxon>Pleosporomycetidae</taxon>
        <taxon>Pleosporales</taxon>
        <taxon>Pleosporineae</taxon>
        <taxon>Didymellaceae</taxon>
        <taxon>Didymella</taxon>
    </lineage>
</organism>
<evidence type="ECO:0000256" key="1">
    <source>
        <dbReference type="SAM" id="MobiDB-lite"/>
    </source>
</evidence>
<gene>
    <name evidence="2" type="ORF">M421DRAFT_422358</name>
</gene>
<evidence type="ECO:0000313" key="2">
    <source>
        <dbReference type="EMBL" id="KAF1926759.1"/>
    </source>
</evidence>